<dbReference type="EMBL" id="HBIU01051862">
    <property type="protein sequence ID" value="CAE0645095.1"/>
    <property type="molecule type" value="Transcribed_RNA"/>
</dbReference>
<gene>
    <name evidence="3" type="ORF">HAKA00212_LOCUS22959</name>
</gene>
<organism evidence="3">
    <name type="scientific">Heterosigma akashiwo</name>
    <name type="common">Chromophytic alga</name>
    <name type="synonym">Heterosigma carterae</name>
    <dbReference type="NCBI Taxonomy" id="2829"/>
    <lineage>
        <taxon>Eukaryota</taxon>
        <taxon>Sar</taxon>
        <taxon>Stramenopiles</taxon>
        <taxon>Ochrophyta</taxon>
        <taxon>Raphidophyceae</taxon>
        <taxon>Chattonellales</taxon>
        <taxon>Chattonellaceae</taxon>
        <taxon>Heterosigma</taxon>
    </lineage>
</organism>
<dbReference type="GO" id="GO:0016151">
    <property type="term" value="F:nickel cation binding"/>
    <property type="evidence" value="ECO:0007669"/>
    <property type="project" value="InterPro"/>
</dbReference>
<protein>
    <recommendedName>
        <fullName evidence="4">Urease accessory protein UreD</fullName>
    </recommendedName>
</protein>
<dbReference type="InterPro" id="IPR002669">
    <property type="entry name" value="UreD"/>
</dbReference>
<evidence type="ECO:0000313" key="3">
    <source>
        <dbReference type="EMBL" id="CAE0645095.1"/>
    </source>
</evidence>
<dbReference type="HAMAP" id="MF_01384">
    <property type="entry name" value="UreD"/>
    <property type="match status" value="1"/>
</dbReference>
<dbReference type="AlphaFoldDB" id="A0A7S4DER5"/>
<reference evidence="3" key="1">
    <citation type="submission" date="2021-01" db="EMBL/GenBank/DDBJ databases">
        <authorList>
            <person name="Corre E."/>
            <person name="Pelletier E."/>
            <person name="Niang G."/>
            <person name="Scheremetjew M."/>
            <person name="Finn R."/>
            <person name="Kale V."/>
            <person name="Holt S."/>
            <person name="Cochrane G."/>
            <person name="Meng A."/>
            <person name="Brown T."/>
            <person name="Cohen L."/>
        </authorList>
    </citation>
    <scope>NUCLEOTIDE SEQUENCE</scope>
    <source>
        <strain evidence="3">CCMP3107</strain>
    </source>
</reference>
<comment type="similarity">
    <text evidence="1">Belongs to the UreD family.</text>
</comment>
<sequence>MGDTHTQDLAAPSIPTTLIASSITDFLLKSRKKRRTSGAAQQRHENWDGVLEFSNVHGKIEATRAYAKYPLKFLIPRKASKSDSNCAWVYMLSYGGGLLANDTISISLELKADTTVALTTQSSTKVFKGPAGSAQALVARVGPGAALACVPGPVAPFRDAAYRQAQEFWLHDETSNLIVVDWFTSGRMERGEIWDFSLYQSKTAIYIGGKLLAFDPVQIEPHKQKHQLLMGSLMNVFATVFVIGSAFQPILDQFAEEQSRKSFSAEVKRCAQRKDDFMNGTGGSRNFEHDGNIVSCFSRLEGAPSPAGVYRLADQ</sequence>
<accession>A0A7S4DER5</accession>
<evidence type="ECO:0008006" key="4">
    <source>
        <dbReference type="Google" id="ProtNLM"/>
    </source>
</evidence>
<proteinExistence type="inferred from homology"/>
<evidence type="ECO:0000256" key="1">
    <source>
        <dbReference type="ARBA" id="ARBA00007177"/>
    </source>
</evidence>
<name>A0A7S4DER5_HETAK</name>
<keyword evidence="2" id="KW-0143">Chaperone</keyword>
<dbReference type="PANTHER" id="PTHR33643:SF1">
    <property type="entry name" value="UREASE ACCESSORY PROTEIN D"/>
    <property type="match status" value="1"/>
</dbReference>
<dbReference type="Pfam" id="PF01774">
    <property type="entry name" value="UreD"/>
    <property type="match status" value="1"/>
</dbReference>
<evidence type="ECO:0000256" key="2">
    <source>
        <dbReference type="ARBA" id="ARBA00023186"/>
    </source>
</evidence>
<dbReference type="PANTHER" id="PTHR33643">
    <property type="entry name" value="UREASE ACCESSORY PROTEIN D"/>
    <property type="match status" value="1"/>
</dbReference>